<dbReference type="RefSeq" id="WP_267145044.1">
    <property type="nucleotide sequence ID" value="NZ_JAODIL010000082.1"/>
</dbReference>
<evidence type="ECO:0000313" key="5">
    <source>
        <dbReference type="Proteomes" id="UP001064262"/>
    </source>
</evidence>
<dbReference type="PANTHER" id="PTHR43877">
    <property type="entry name" value="AMINOALKYLPHOSPHONATE N-ACETYLTRANSFERASE-RELATED-RELATED"/>
    <property type="match status" value="1"/>
</dbReference>
<dbReference type="EMBL" id="JAODIM010000043">
    <property type="protein sequence ID" value="MCU5779326.1"/>
    <property type="molecule type" value="Genomic_DNA"/>
</dbReference>
<comment type="caution">
    <text evidence="4">The sequence shown here is derived from an EMBL/GenBank/DDBJ whole genome shotgun (WGS) entry which is preliminary data.</text>
</comment>
<dbReference type="InterPro" id="IPR016181">
    <property type="entry name" value="Acyl_CoA_acyltransferase"/>
</dbReference>
<dbReference type="PANTHER" id="PTHR43877:SF2">
    <property type="entry name" value="AMINOALKYLPHOSPHONATE N-ACETYLTRANSFERASE-RELATED"/>
    <property type="match status" value="1"/>
</dbReference>
<dbReference type="InterPro" id="IPR050832">
    <property type="entry name" value="Bact_Acetyltransf"/>
</dbReference>
<evidence type="ECO:0000256" key="1">
    <source>
        <dbReference type="ARBA" id="ARBA00022679"/>
    </source>
</evidence>
<reference evidence="4" key="1">
    <citation type="submission" date="2022-09" db="EMBL/GenBank/DDBJ databases">
        <title>Winslowiella arboricola sp. nov., isolated from bleeding cankers on broadleaf hosts.</title>
        <authorList>
            <person name="Brady C."/>
            <person name="Kaur S."/>
            <person name="Crampton B."/>
            <person name="Maddock D."/>
            <person name="Arnold D."/>
            <person name="Denman S."/>
        </authorList>
    </citation>
    <scope>NUCLEOTIDE SEQUENCE</scope>
    <source>
        <strain evidence="4">BAC 15a-03b</strain>
    </source>
</reference>
<evidence type="ECO:0000313" key="4">
    <source>
        <dbReference type="EMBL" id="MCU5779326.1"/>
    </source>
</evidence>
<dbReference type="GO" id="GO:0016747">
    <property type="term" value="F:acyltransferase activity, transferring groups other than amino-acyl groups"/>
    <property type="evidence" value="ECO:0007669"/>
    <property type="project" value="InterPro"/>
</dbReference>
<dbReference type="PROSITE" id="PS51186">
    <property type="entry name" value="GNAT"/>
    <property type="match status" value="1"/>
</dbReference>
<sequence>MLREMQPAEFAVWQQLFIEEYAGDLRANSGYSDLFARQRAQQTLDNYLEQGLETARQVLLCIEAQQQVVGYLWYQRDEQSAYIQDFLVLPAFRGAGYGRQALRDLEVSLQQQGVVEIRLRVAANNPRAKALYEACQFQITGYNMSRMLTK</sequence>
<dbReference type="Gene3D" id="3.40.630.30">
    <property type="match status" value="1"/>
</dbReference>
<dbReference type="Pfam" id="PF00583">
    <property type="entry name" value="Acetyltransf_1"/>
    <property type="match status" value="1"/>
</dbReference>
<proteinExistence type="predicted"/>
<protein>
    <submittedName>
        <fullName evidence="4">GNAT family N-acetyltransferase</fullName>
    </submittedName>
</protein>
<accession>A0A9J6PRH7</accession>
<evidence type="ECO:0000256" key="2">
    <source>
        <dbReference type="ARBA" id="ARBA00023315"/>
    </source>
</evidence>
<dbReference type="Proteomes" id="UP001064262">
    <property type="component" value="Unassembled WGS sequence"/>
</dbReference>
<organism evidence="4 5">
    <name type="scientific">Winslowiella arboricola</name>
    <dbReference type="NCBI Taxonomy" id="2978220"/>
    <lineage>
        <taxon>Bacteria</taxon>
        <taxon>Pseudomonadati</taxon>
        <taxon>Pseudomonadota</taxon>
        <taxon>Gammaproteobacteria</taxon>
        <taxon>Enterobacterales</taxon>
        <taxon>Erwiniaceae</taxon>
        <taxon>Winslowiella</taxon>
    </lineage>
</organism>
<keyword evidence="2" id="KW-0012">Acyltransferase</keyword>
<dbReference type="SUPFAM" id="SSF55729">
    <property type="entry name" value="Acyl-CoA N-acyltransferases (Nat)"/>
    <property type="match status" value="1"/>
</dbReference>
<keyword evidence="5" id="KW-1185">Reference proteome</keyword>
<dbReference type="CDD" id="cd04301">
    <property type="entry name" value="NAT_SF"/>
    <property type="match status" value="1"/>
</dbReference>
<feature type="domain" description="N-acetyltransferase" evidence="3">
    <location>
        <begin position="1"/>
        <end position="150"/>
    </location>
</feature>
<evidence type="ECO:0000259" key="3">
    <source>
        <dbReference type="PROSITE" id="PS51186"/>
    </source>
</evidence>
<dbReference type="AlphaFoldDB" id="A0A9J6PRH7"/>
<dbReference type="InterPro" id="IPR000182">
    <property type="entry name" value="GNAT_dom"/>
</dbReference>
<gene>
    <name evidence="4" type="ORF">N5923_17720</name>
</gene>
<keyword evidence="1" id="KW-0808">Transferase</keyword>
<name>A0A9J6PRH7_9GAMM</name>